<evidence type="ECO:0000313" key="2">
    <source>
        <dbReference type="Proteomes" id="UP000502421"/>
    </source>
</evidence>
<name>A0AAE6ZJC6_9BACT</name>
<dbReference type="KEGG" id="coy:HF329_21240"/>
<accession>A0AAE6ZJC6</accession>
<dbReference type="Proteomes" id="UP000502421">
    <property type="component" value="Chromosome"/>
</dbReference>
<reference evidence="2" key="1">
    <citation type="submission" date="2020-04" db="EMBL/GenBank/DDBJ databases">
        <authorList>
            <person name="Kittiwongwattana C."/>
        </authorList>
    </citation>
    <scope>NUCLEOTIDE SEQUENCE [LARGE SCALE GENOMIC DNA]</scope>
    <source>
        <strain evidence="2">1310</strain>
    </source>
</reference>
<sequence length="268" mass="29894">MDKNPTMLIDCSTIAAYIKLASFKITNEAVIKKLYTLKNVDERSFSVQTIQDAAGTVVNMDFFAVTIKQLPNLKGTPATPEQFLNYFRTHINDFSGGTKFNPYDNLRNINDTELWNSSDPTGAMVHIFIPGPAGLWDNGTVITAESQPDHWIFSTVKSPMDGEHPVSGNRRFGIYKQQNGTYLIYVKGVDRITDRLTNLLQKTTGLPLNSADALWEGFQKKVNEFINTNGGSSEIMPPLKARPNWDLVKKVLNGQESIETLKKNGGCE</sequence>
<evidence type="ECO:0000313" key="1">
    <source>
        <dbReference type="EMBL" id="QJB33702.1"/>
    </source>
</evidence>
<proteinExistence type="predicted"/>
<dbReference type="RefSeq" id="WP_168807085.1">
    <property type="nucleotide sequence ID" value="NZ_CP051205.1"/>
</dbReference>
<organism evidence="1 2">
    <name type="scientific">Chitinophaga oryzae</name>
    <dbReference type="NCBI Taxonomy" id="2725414"/>
    <lineage>
        <taxon>Bacteria</taxon>
        <taxon>Pseudomonadati</taxon>
        <taxon>Bacteroidota</taxon>
        <taxon>Chitinophagia</taxon>
        <taxon>Chitinophagales</taxon>
        <taxon>Chitinophagaceae</taxon>
        <taxon>Chitinophaga</taxon>
    </lineage>
</organism>
<dbReference type="EMBL" id="CP051205">
    <property type="protein sequence ID" value="QJB33702.1"/>
    <property type="molecule type" value="Genomic_DNA"/>
</dbReference>
<dbReference type="AlphaFoldDB" id="A0AAE6ZJC6"/>
<gene>
    <name evidence="1" type="ORF">HF329_21240</name>
</gene>
<protein>
    <submittedName>
        <fullName evidence="1">Uncharacterized protein</fullName>
    </submittedName>
</protein>